<dbReference type="PANTHER" id="PTHR11986">
    <property type="entry name" value="AMINOTRANSFERASE CLASS III"/>
    <property type="match status" value="1"/>
</dbReference>
<name>A0A9P9JBM1_9HYPO</name>
<organism evidence="6 7">
    <name type="scientific">Dactylonectria macrodidyma</name>
    <dbReference type="NCBI Taxonomy" id="307937"/>
    <lineage>
        <taxon>Eukaryota</taxon>
        <taxon>Fungi</taxon>
        <taxon>Dikarya</taxon>
        <taxon>Ascomycota</taxon>
        <taxon>Pezizomycotina</taxon>
        <taxon>Sordariomycetes</taxon>
        <taxon>Hypocreomycetidae</taxon>
        <taxon>Hypocreales</taxon>
        <taxon>Nectriaceae</taxon>
        <taxon>Dactylonectria</taxon>
    </lineage>
</organism>
<keyword evidence="5" id="KW-0032">Aminotransferase</keyword>
<dbReference type="InterPro" id="IPR005814">
    <property type="entry name" value="Aminotrans_3"/>
</dbReference>
<dbReference type="AlphaFoldDB" id="A0A9P9JBM1"/>
<dbReference type="PANTHER" id="PTHR11986:SF18">
    <property type="entry name" value="ORNITHINE AMINOTRANSFERASE, MITOCHONDRIAL"/>
    <property type="match status" value="1"/>
</dbReference>
<dbReference type="Pfam" id="PF00202">
    <property type="entry name" value="Aminotran_3"/>
    <property type="match status" value="1"/>
</dbReference>
<dbReference type="InterPro" id="IPR015424">
    <property type="entry name" value="PyrdxlP-dep_Trfase"/>
</dbReference>
<dbReference type="EC" id="2.6.1.13" evidence="5"/>
<comment type="similarity">
    <text evidence="2 4">Belongs to the class-III pyridoxal-phosphate-dependent aminotransferase family.</text>
</comment>
<evidence type="ECO:0000256" key="1">
    <source>
        <dbReference type="ARBA" id="ARBA00001933"/>
    </source>
</evidence>
<dbReference type="InterPro" id="IPR015422">
    <property type="entry name" value="PyrdxlP-dep_Trfase_small"/>
</dbReference>
<reference evidence="6" key="1">
    <citation type="journal article" date="2021" name="Nat. Commun.">
        <title>Genetic determinants of endophytism in the Arabidopsis root mycobiome.</title>
        <authorList>
            <person name="Mesny F."/>
            <person name="Miyauchi S."/>
            <person name="Thiergart T."/>
            <person name="Pickel B."/>
            <person name="Atanasova L."/>
            <person name="Karlsson M."/>
            <person name="Huettel B."/>
            <person name="Barry K.W."/>
            <person name="Haridas S."/>
            <person name="Chen C."/>
            <person name="Bauer D."/>
            <person name="Andreopoulos W."/>
            <person name="Pangilinan J."/>
            <person name="LaButti K."/>
            <person name="Riley R."/>
            <person name="Lipzen A."/>
            <person name="Clum A."/>
            <person name="Drula E."/>
            <person name="Henrissat B."/>
            <person name="Kohler A."/>
            <person name="Grigoriev I.V."/>
            <person name="Martin F.M."/>
            <person name="Hacquard S."/>
        </authorList>
    </citation>
    <scope>NUCLEOTIDE SEQUENCE</scope>
    <source>
        <strain evidence="6">MPI-CAGE-AT-0147</strain>
    </source>
</reference>
<protein>
    <recommendedName>
        <fullName evidence="5">Ornithine aminotransferase</fullName>
        <ecNumber evidence="5">2.6.1.13</ecNumber>
    </recommendedName>
</protein>
<dbReference type="Gene3D" id="3.90.1150.10">
    <property type="entry name" value="Aspartate Aminotransferase, domain 1"/>
    <property type="match status" value="1"/>
</dbReference>
<dbReference type="Gene3D" id="3.40.640.10">
    <property type="entry name" value="Type I PLP-dependent aspartate aminotransferase-like (Major domain)"/>
    <property type="match status" value="1"/>
</dbReference>
<accession>A0A9P9JBM1</accession>
<keyword evidence="3 4" id="KW-0663">Pyridoxal phosphate</keyword>
<dbReference type="GO" id="GO:0010121">
    <property type="term" value="P:L-arginine catabolic process to proline via ornithine"/>
    <property type="evidence" value="ECO:0007669"/>
    <property type="project" value="TreeGrafter"/>
</dbReference>
<dbReference type="EMBL" id="JAGMUV010000006">
    <property type="protein sequence ID" value="KAH7153565.1"/>
    <property type="molecule type" value="Genomic_DNA"/>
</dbReference>
<dbReference type="InterPro" id="IPR015421">
    <property type="entry name" value="PyrdxlP-dep_Trfase_major"/>
</dbReference>
<keyword evidence="5 6" id="KW-0808">Transferase</keyword>
<evidence type="ECO:0000313" key="7">
    <source>
        <dbReference type="Proteomes" id="UP000738349"/>
    </source>
</evidence>
<comment type="pathway">
    <text evidence="5">Amino-acid biosynthesis; L-proline biosynthesis; L-glutamate 5-semialdehyde from L-ornithine: step 1/1.</text>
</comment>
<gene>
    <name evidence="6" type="ORF">EDB81DRAFT_687877</name>
</gene>
<evidence type="ECO:0000256" key="2">
    <source>
        <dbReference type="ARBA" id="ARBA00008954"/>
    </source>
</evidence>
<dbReference type="Proteomes" id="UP000738349">
    <property type="component" value="Unassembled WGS sequence"/>
</dbReference>
<dbReference type="InterPro" id="IPR050103">
    <property type="entry name" value="Class-III_PLP-dep_AT"/>
</dbReference>
<dbReference type="GO" id="GO:0019544">
    <property type="term" value="P:L-arginine catabolic process to L-glutamate"/>
    <property type="evidence" value="ECO:0007669"/>
    <property type="project" value="TreeGrafter"/>
</dbReference>
<evidence type="ECO:0000313" key="6">
    <source>
        <dbReference type="EMBL" id="KAH7153565.1"/>
    </source>
</evidence>
<comment type="catalytic activity">
    <reaction evidence="5">
        <text>a 2-oxocarboxylate + L-ornithine = L-glutamate 5-semialdehyde + an L-alpha-amino acid</text>
        <dbReference type="Rhea" id="RHEA:13877"/>
        <dbReference type="ChEBI" id="CHEBI:35179"/>
        <dbReference type="ChEBI" id="CHEBI:46911"/>
        <dbReference type="ChEBI" id="CHEBI:58066"/>
        <dbReference type="ChEBI" id="CHEBI:59869"/>
        <dbReference type="EC" id="2.6.1.13"/>
    </reaction>
</comment>
<dbReference type="OrthoDB" id="10261433at2759"/>
<comment type="caution">
    <text evidence="6">The sequence shown here is derived from an EMBL/GenBank/DDBJ whole genome shotgun (WGS) entry which is preliminary data.</text>
</comment>
<dbReference type="PIRSF" id="PIRSF000521">
    <property type="entry name" value="Transaminase_4ab_Lys_Orn"/>
    <property type="match status" value="1"/>
</dbReference>
<dbReference type="GO" id="GO:0005737">
    <property type="term" value="C:cytoplasm"/>
    <property type="evidence" value="ECO:0007669"/>
    <property type="project" value="TreeGrafter"/>
</dbReference>
<proteinExistence type="inferred from homology"/>
<dbReference type="GO" id="GO:0042802">
    <property type="term" value="F:identical protein binding"/>
    <property type="evidence" value="ECO:0007669"/>
    <property type="project" value="TreeGrafter"/>
</dbReference>
<keyword evidence="7" id="KW-1185">Reference proteome</keyword>
<dbReference type="SUPFAM" id="SSF53383">
    <property type="entry name" value="PLP-dependent transferases"/>
    <property type="match status" value="1"/>
</dbReference>
<dbReference type="GO" id="GO:0030170">
    <property type="term" value="F:pyridoxal phosphate binding"/>
    <property type="evidence" value="ECO:0007669"/>
    <property type="project" value="InterPro"/>
</dbReference>
<evidence type="ECO:0000256" key="3">
    <source>
        <dbReference type="ARBA" id="ARBA00022898"/>
    </source>
</evidence>
<comment type="cofactor">
    <cofactor evidence="1 5">
        <name>pyridoxal 5'-phosphate</name>
        <dbReference type="ChEBI" id="CHEBI:597326"/>
    </cofactor>
</comment>
<dbReference type="GO" id="GO:0004587">
    <property type="term" value="F:ornithine aminotransferase activity"/>
    <property type="evidence" value="ECO:0007669"/>
    <property type="project" value="UniProtKB-EC"/>
</dbReference>
<sequence>MACKSGEQLSEKTLELLKMEEDYAVGAFGSLPGFMVSGKGSTLVDVDGRELIDFICMFSATNLGHCHPKLVKAVTDSVSTITLANMSTHSVQWPLVAKELCTRLGFDKITPMCTGAEAADTACKIARKWGITHKGIPPEDVLVLGTSENYHGLTCGVWPIMEPLDQHEYGVFSKNITNIHPGTGKVLRYLHAEDFEAVLSEYHGRVAAVIMECFHGLAPTFEEELEFAKSVRQICKKYNGLFISDEVRQGAGKTGKFLSSEWMGPENKPDMVTMGKSISGGAYPASFVLGSNEIMTLVKPYQSASTFAMAPQANAAVLATLEVIDEEKLIERALYLETKWKETTATWSIPFVRWYTSRGGDMNLIIDESFKGVTARRIARLAYQKGALMYSQPGRVRLGVALTITDEEFEKGMAILKETLEEVQDYASIPGSSHKAEM</sequence>
<evidence type="ECO:0000256" key="5">
    <source>
        <dbReference type="RuleBase" id="RU365036"/>
    </source>
</evidence>
<evidence type="ECO:0000256" key="4">
    <source>
        <dbReference type="RuleBase" id="RU003560"/>
    </source>
</evidence>